<protein>
    <recommendedName>
        <fullName evidence="7">RRM domain-containing protein</fullName>
    </recommendedName>
</protein>
<dbReference type="PROSITE" id="PS51061">
    <property type="entry name" value="R3H"/>
    <property type="match status" value="1"/>
</dbReference>
<evidence type="ECO:0008006" key="7">
    <source>
        <dbReference type="Google" id="ProtNLM"/>
    </source>
</evidence>
<evidence type="ECO:0000259" key="3">
    <source>
        <dbReference type="PROSITE" id="PS50102"/>
    </source>
</evidence>
<dbReference type="SUPFAM" id="SSF54928">
    <property type="entry name" value="RNA-binding domain, RBD"/>
    <property type="match status" value="1"/>
</dbReference>
<dbReference type="EMBL" id="MBFS01003314">
    <property type="protein sequence ID" value="PVU87339.1"/>
    <property type="molecule type" value="Genomic_DNA"/>
</dbReference>
<dbReference type="Proteomes" id="UP000245609">
    <property type="component" value="Unassembled WGS sequence"/>
</dbReference>
<dbReference type="InterPro" id="IPR035979">
    <property type="entry name" value="RBD_domain_sf"/>
</dbReference>
<evidence type="ECO:0000313" key="5">
    <source>
        <dbReference type="EMBL" id="PVU87339.1"/>
    </source>
</evidence>
<name>A0A2T9Y4R2_9FUNG</name>
<dbReference type="OrthoDB" id="434258at2759"/>
<feature type="domain" description="RRM" evidence="3">
    <location>
        <begin position="166"/>
        <end position="244"/>
    </location>
</feature>
<dbReference type="Gene3D" id="3.30.70.330">
    <property type="match status" value="1"/>
</dbReference>
<proteinExistence type="predicted"/>
<dbReference type="GO" id="GO:0003723">
    <property type="term" value="F:RNA binding"/>
    <property type="evidence" value="ECO:0007669"/>
    <property type="project" value="UniProtKB-UniRule"/>
</dbReference>
<evidence type="ECO:0000259" key="4">
    <source>
        <dbReference type="PROSITE" id="PS51061"/>
    </source>
</evidence>
<dbReference type="InterPro" id="IPR012677">
    <property type="entry name" value="Nucleotide-bd_a/b_plait_sf"/>
</dbReference>
<organism evidence="5 6">
    <name type="scientific">Smittium megazygosporum</name>
    <dbReference type="NCBI Taxonomy" id="133381"/>
    <lineage>
        <taxon>Eukaryota</taxon>
        <taxon>Fungi</taxon>
        <taxon>Fungi incertae sedis</taxon>
        <taxon>Zoopagomycota</taxon>
        <taxon>Kickxellomycotina</taxon>
        <taxon>Harpellomycetes</taxon>
        <taxon>Harpellales</taxon>
        <taxon>Legeriomycetaceae</taxon>
        <taxon>Smittium</taxon>
    </lineage>
</organism>
<keyword evidence="6" id="KW-1185">Reference proteome</keyword>
<evidence type="ECO:0000313" key="6">
    <source>
        <dbReference type="Proteomes" id="UP000245609"/>
    </source>
</evidence>
<dbReference type="AlphaFoldDB" id="A0A2T9Y4R2"/>
<gene>
    <name evidence="5" type="ORF">BB560_006504</name>
</gene>
<feature type="compositionally biased region" description="Polar residues" evidence="2">
    <location>
        <begin position="22"/>
        <end position="35"/>
    </location>
</feature>
<keyword evidence="1" id="KW-0694">RNA-binding</keyword>
<evidence type="ECO:0000256" key="2">
    <source>
        <dbReference type="SAM" id="MobiDB-lite"/>
    </source>
</evidence>
<accession>A0A2T9Y4R2</accession>
<reference evidence="5 6" key="1">
    <citation type="journal article" date="2018" name="MBio">
        <title>Comparative Genomics Reveals the Core Gene Toolbox for the Fungus-Insect Symbiosis.</title>
        <authorList>
            <person name="Wang Y."/>
            <person name="Stata M."/>
            <person name="Wang W."/>
            <person name="Stajich J.E."/>
            <person name="White M.M."/>
            <person name="Moncalvo J.M."/>
        </authorList>
    </citation>
    <scope>NUCLEOTIDE SEQUENCE [LARGE SCALE GENOMIC DNA]</scope>
    <source>
        <strain evidence="5 6">SC-DP-2</strain>
    </source>
</reference>
<sequence length="670" mass="74028">MLPALDTPKPELGETTLPEGQLSPQQTTDLQSETFETSKHDSSQTLEPENETNSASEQDQKDASSLSKETEPTTDEKAPDTNKRAIEKRKALLALTNATQNKLKSADVDPNSLNSFLNNYVATNRPEPQPSLSVNFNSRHSTQASISQKELINEMLQNIPNDVISTAVVIKNINFSISRATLLSTIKDLGLPTPRALNYHYENGLFRGLAFSNFRSDLEAIKVIIGLNGVTLLGRPLVVTYKKKISADKADQNASGSSAAKKSKTDSTSLTELIKNSEKFTKNNLMRIRSSTVSEKYPVRFPSLNSNNPSANNYPYYGSNVQAPPPPAGLFNQYDHPQLHSSEALDFNNKDTRILYDLISKFRRNPKMSDLNFPSSLDAKQRQTVMLISEKFNLNHETKGDFDNRSIRVYKNLETLLEGVEINSRGPDLSSLTHDPSFLSQFGNSLNYIKSSRPLSQVISLGNSTLNQSSYGSGYPLSRIAQTSSDLYNAQGNSAGFNHPSHPSYTHNKDFARRSGIYRPYDQKISSSASQEPFSSYKPDRAFRNSAYLPSVSKITSEPKSAIFASQSKELRGNSSLSETSDNTKLDSSAESSKINAKNDPERYQRQAQLKVLEQRSAWRMSNSHVKPLDNALFQIPSSKAVPIVDLEGNKVSVSSNTTSPAQSPKQSSA</sequence>
<feature type="region of interest" description="Disordered" evidence="2">
    <location>
        <begin position="566"/>
        <end position="603"/>
    </location>
</feature>
<dbReference type="STRING" id="133381.A0A2T9Y4R2"/>
<feature type="compositionally biased region" description="Polar residues" evidence="2">
    <location>
        <begin position="43"/>
        <end position="57"/>
    </location>
</feature>
<feature type="compositionally biased region" description="Basic and acidic residues" evidence="2">
    <location>
        <begin position="58"/>
        <end position="84"/>
    </location>
</feature>
<dbReference type="Gene3D" id="3.30.1370.50">
    <property type="entry name" value="R3H-like domain"/>
    <property type="match status" value="1"/>
</dbReference>
<evidence type="ECO:0000256" key="1">
    <source>
        <dbReference type="PROSITE-ProRule" id="PRU00176"/>
    </source>
</evidence>
<dbReference type="InterPro" id="IPR036867">
    <property type="entry name" value="R3H_dom_sf"/>
</dbReference>
<feature type="domain" description="R3H" evidence="4">
    <location>
        <begin position="349"/>
        <end position="413"/>
    </location>
</feature>
<feature type="region of interest" description="Disordered" evidence="2">
    <location>
        <begin position="1"/>
        <end position="84"/>
    </location>
</feature>
<dbReference type="InterPro" id="IPR000504">
    <property type="entry name" value="RRM_dom"/>
</dbReference>
<comment type="caution">
    <text evidence="5">The sequence shown here is derived from an EMBL/GenBank/DDBJ whole genome shotgun (WGS) entry which is preliminary data.</text>
</comment>
<feature type="compositionally biased region" description="Polar residues" evidence="2">
    <location>
        <begin position="566"/>
        <end position="596"/>
    </location>
</feature>
<dbReference type="PROSITE" id="PS50102">
    <property type="entry name" value="RRM"/>
    <property type="match status" value="1"/>
</dbReference>
<dbReference type="InterPro" id="IPR001374">
    <property type="entry name" value="R3H_dom"/>
</dbReference>